<feature type="region of interest" description="Disordered" evidence="8">
    <location>
        <begin position="2487"/>
        <end position="2517"/>
    </location>
</feature>
<dbReference type="InterPro" id="IPR005821">
    <property type="entry name" value="Ion_trans_dom"/>
</dbReference>
<dbReference type="Pfam" id="PF00520">
    <property type="entry name" value="Ion_trans"/>
    <property type="match status" value="4"/>
</dbReference>
<keyword evidence="2" id="KW-0813">Transport</keyword>
<evidence type="ECO:0000256" key="5">
    <source>
        <dbReference type="ARBA" id="ARBA00023065"/>
    </source>
</evidence>
<dbReference type="CDD" id="cd00030">
    <property type="entry name" value="C2"/>
    <property type="match status" value="1"/>
</dbReference>
<feature type="transmembrane region" description="Helical" evidence="9">
    <location>
        <begin position="1168"/>
        <end position="1185"/>
    </location>
</feature>
<feature type="compositionally biased region" description="Acidic residues" evidence="8">
    <location>
        <begin position="2217"/>
        <end position="2238"/>
    </location>
</feature>
<feature type="transmembrane region" description="Helical" evidence="9">
    <location>
        <begin position="1086"/>
        <end position="1108"/>
    </location>
</feature>
<evidence type="ECO:0000256" key="1">
    <source>
        <dbReference type="ARBA" id="ARBA00004141"/>
    </source>
</evidence>
<dbReference type="InterPro" id="IPR035892">
    <property type="entry name" value="C2_domain_sf"/>
</dbReference>
<keyword evidence="13" id="KW-1185">Reference proteome</keyword>
<evidence type="ECO:0000256" key="2">
    <source>
        <dbReference type="ARBA" id="ARBA00022448"/>
    </source>
</evidence>
<evidence type="ECO:0000259" key="11">
    <source>
        <dbReference type="PROSITE" id="PS50042"/>
    </source>
</evidence>
<feature type="transmembrane region" description="Helical" evidence="9">
    <location>
        <begin position="1239"/>
        <end position="1257"/>
    </location>
</feature>
<feature type="region of interest" description="Disordered" evidence="8">
    <location>
        <begin position="2255"/>
        <end position="2390"/>
    </location>
</feature>
<dbReference type="PROSITE" id="PS50004">
    <property type="entry name" value="C2"/>
    <property type="match status" value="1"/>
</dbReference>
<evidence type="ECO:0000259" key="10">
    <source>
        <dbReference type="PROSITE" id="PS50004"/>
    </source>
</evidence>
<evidence type="ECO:0000313" key="13">
    <source>
        <dbReference type="Proteomes" id="UP001165160"/>
    </source>
</evidence>
<dbReference type="SUPFAM" id="SSF51206">
    <property type="entry name" value="cAMP-binding domain-like"/>
    <property type="match status" value="4"/>
</dbReference>
<dbReference type="SMART" id="SM00100">
    <property type="entry name" value="cNMP"/>
    <property type="match status" value="3"/>
</dbReference>
<feature type="region of interest" description="Disordered" evidence="8">
    <location>
        <begin position="2216"/>
        <end position="2241"/>
    </location>
</feature>
<feature type="transmembrane region" description="Helical" evidence="9">
    <location>
        <begin position="707"/>
        <end position="729"/>
    </location>
</feature>
<dbReference type="EMBL" id="BRXX01000235">
    <property type="protein sequence ID" value="GMH99488.1"/>
    <property type="molecule type" value="Genomic_DNA"/>
</dbReference>
<comment type="caution">
    <text evidence="12">The sequence shown here is derived from an EMBL/GenBank/DDBJ whole genome shotgun (WGS) entry which is preliminary data.</text>
</comment>
<evidence type="ECO:0000256" key="7">
    <source>
        <dbReference type="ARBA" id="ARBA00023286"/>
    </source>
</evidence>
<dbReference type="Proteomes" id="UP001165160">
    <property type="component" value="Unassembled WGS sequence"/>
</dbReference>
<feature type="transmembrane region" description="Helical" evidence="9">
    <location>
        <begin position="147"/>
        <end position="167"/>
    </location>
</feature>
<feature type="transmembrane region" description="Helical" evidence="9">
    <location>
        <begin position="1742"/>
        <end position="1763"/>
    </location>
</feature>
<dbReference type="InterPro" id="IPR003280">
    <property type="entry name" value="2pore_dom_K_chnl"/>
</dbReference>
<keyword evidence="3 9" id="KW-0812">Transmembrane</keyword>
<feature type="compositionally biased region" description="Polar residues" evidence="8">
    <location>
        <begin position="2352"/>
        <end position="2364"/>
    </location>
</feature>
<feature type="domain" description="C2" evidence="10">
    <location>
        <begin position="1984"/>
        <end position="2105"/>
    </location>
</feature>
<dbReference type="PANTHER" id="PTHR45638:SF11">
    <property type="entry name" value="CYCLIC NUCLEOTIDE-GATED CATION CHANNEL SUBUNIT A"/>
    <property type="match status" value="1"/>
</dbReference>
<feature type="transmembrane region" description="Helical" evidence="9">
    <location>
        <begin position="826"/>
        <end position="846"/>
    </location>
</feature>
<feature type="region of interest" description="Disordered" evidence="8">
    <location>
        <begin position="2429"/>
        <end position="2472"/>
    </location>
</feature>
<proteinExistence type="predicted"/>
<evidence type="ECO:0000256" key="8">
    <source>
        <dbReference type="SAM" id="MobiDB-lite"/>
    </source>
</evidence>
<evidence type="ECO:0000256" key="3">
    <source>
        <dbReference type="ARBA" id="ARBA00022692"/>
    </source>
</evidence>
<dbReference type="InterPro" id="IPR000595">
    <property type="entry name" value="cNMP-bd_dom"/>
</dbReference>
<reference evidence="13" key="1">
    <citation type="journal article" date="2023" name="Commun. Biol.">
        <title>Genome analysis of Parmales, the sister group of diatoms, reveals the evolutionary specialization of diatoms from phago-mixotrophs to photoautotrophs.</title>
        <authorList>
            <person name="Ban H."/>
            <person name="Sato S."/>
            <person name="Yoshikawa S."/>
            <person name="Yamada K."/>
            <person name="Nakamura Y."/>
            <person name="Ichinomiya M."/>
            <person name="Sato N."/>
            <person name="Blanc-Mathieu R."/>
            <person name="Endo H."/>
            <person name="Kuwata A."/>
            <person name="Ogata H."/>
        </authorList>
    </citation>
    <scope>NUCLEOTIDE SEQUENCE [LARGE SCALE GENOMIC DNA]</scope>
    <source>
        <strain evidence="13">NIES 3699</strain>
    </source>
</reference>
<feature type="domain" description="Cyclic nucleotide-binding" evidence="11">
    <location>
        <begin position="1438"/>
        <end position="1532"/>
    </location>
</feature>
<keyword evidence="7" id="KW-0407">Ion channel</keyword>
<dbReference type="Gene3D" id="1.10.287.630">
    <property type="entry name" value="Helix hairpin bin"/>
    <property type="match status" value="4"/>
</dbReference>
<dbReference type="PANTHER" id="PTHR45638">
    <property type="entry name" value="CYCLIC NUCLEOTIDE-GATED CATION CHANNEL SUBUNIT A"/>
    <property type="match status" value="1"/>
</dbReference>
<evidence type="ECO:0000256" key="9">
    <source>
        <dbReference type="SAM" id="Phobius"/>
    </source>
</evidence>
<comment type="subcellular location">
    <subcellularLocation>
        <location evidence="1">Membrane</location>
        <topology evidence="1">Multi-pass membrane protein</topology>
    </subcellularLocation>
</comment>
<sequence length="2573" mass="291353">MAPPSPAKVYVADTDDRRNNRKMSEPLPPPKRPKLSRMGTEMVGSGGSSVSKDLPTLHFLPYSKFRNTWDVFIFVVIVYNSIVTPFRISILTDLDEGNSPIVLADYFFDAIFVMDTCLQFYLPFVDEATGTVVTDKKAIKDRYVRSWSFYISVVACLPILNIIPTAMNVDVGIPRELINLLRMSRVLHFMPAFKELKFYMNKSRQVNESMFRMNVILFFAVLGLSVFGCVYFFFSVRVYREQVDGAEASYFCDQLGEDNSTRLGFLETEETWVSSDPLILDRVGSGEGCHYGLFFVRSIYYMMQTLFTIGYGDAVVPNGENKIEMYLACIFMLIGVFGYGLIIANMTSVLANVDVVSMRYRHEMDLLSKWMIVRSMPDALRERINVYFHYVFRRQRGMLDEDLFHDLPPQLSSQLANMHLKMVTKVPFFSEKIRSDYFVSEITKAFQHRVYAPGSYILYQFEKQRELFIVTSGRCDIYIKGNKDAISSLTPGDFIGDYQLLFGTVNQVGVRAPDFTEVLALTFDAFEVLCDNPSFDFLGFRDLGGNFRNSDDQGALDTINVYKEQMKKWSAMISTVSKGSKNKKLEAMMEKSAVVVHGIMIYPHDKFHVYWDSALLLIKFLYCVMIPVRICWNITDGGFSGDASDLAGLKESFDPSLILEYIFDIVYILDMCGQLYCFAFIDYSVGSSEVIVDRQQIRERYLRSSRFRLDLFIALPYDIVGPGIGYYSILRVPKMVRLSQLVSNVVRLQKHFEEAMQITLTETHISIINMAIITLVIILWSSVGWNICRNLEADEENFIKSVYWSFTTFTTVGYGDITPNTENQTFYALLIGAFGAVVCAAIIANVTSFVHDVEISEDNIEHKLNSLKWFLEGHNVSFEYIEKVHEYFAHIERDQDGLNEETLLTASVPSHVRQDILVHITSPMVLKCEFFQGCESGFIRMVMLSLEQSFFSTLFMIMTTNTPATGMYFVKSGIVELLSDKKGTLILNTRLSADDSFAEGSLLEHWTENPFVARAGTDCELWFLARTKFNRLLQDFPDVRLLLENFQRKANTSKKRSCTVLTRQSILLSSEKILESKHFFIHPDHLFIKVWMPVVLFFILNNLIMVPFRTAFLENFPIEPSVVFDYIGDIVFISDTIIRSNYLGYYDDGHLIVAAKAIRKNFRKSGHYFVHFVSALPLDFIAFFVDPPCPLGKFQLWSLLRLAKCARILEMAEISDTIEKNISKSGFKIHKNALRISKLLVIILLSAHWLGGMFFMLGNVNQHEKTAGSDISGDPTNWLEAHSGLVDDFPVCDSSNTPQHDRLVDQYVAALYWAMATLTTVGYGDVTAISDSEVLFATFVLIIGTGIYTIVIASLEDIVSQLDVTSSLYKMKMDKVQLYMGMHGLPLDLRNKVVSYYNICWTTQKGVHGRKLLHYMPRAMRSELLFEMLNDLLSQMFFIKDCSSDFVSSVLECLSFDIYTTGDVLFVTGEQADTVFIIHSGDVDLLTPADVKFKTVSGSILGDGNFFLREPHICNAKASATCEIFTLTFDDFWVCLHDSQLTPNFIVYLDENKSDLLKFGAMVEKMMKNLKGDKMRRMMENKDENLLPKHIILPDSKIRRAWDVVACLLTTVTVVAVPYRICFSSVDFNPAWLAIDLLTDIYFLADVYLRLRHFAEMKDGFVVTKETEFRIMYLHNNFKMDLFSALPLSHFVMIGVSDMQTVATVRLLQCLRVSRFTFYLDQVVVCLDEYANIIISTAILRIVQMFVLVLFLTHWSGCVYFYVAKTGGFDEEDWVTVDAKTDASADLQYLRSFYWALYTISTVGYGSVPCNTIVERLFAMIVMAVGAVICDAGITAVLTSLISNKDHQAGTNHRRIECCKKFMQSAGVTNDFKERVLDFYKYADSDLKNLDEDTILDDLSLPIKNNILGRFCYDPLRKTSLLSDVSDGFVSSLVKMMSPYIAVPKEKISEIGKESFDLFVMQRGRATSSDDTGNHQEVVATGAVIGHIATKANYDMNGPLTKGVEVTFIDVKNLVKGSGDPYLMMKCGFKAVRSTIKKTKKWNEVFNMKLIDHETDADHGGTSKEATVELFGWKKNQSHHLFGSCKLNLEEAGESDEKRSYDLTDSSGHKVGTLRMVVKYYDLEAADIAKSHELNVVAESYCHMYRLETYKVDGLRTFYDHSKIPDLKFRLPTVIEEEEGEYSDFVEKEGTALAWRRPSKPILEVKKVDNLLAHLEEVDEDEDEESDEEEEDESEEEEVRLTLEEIQARSERMKAFKKHTRDGADEGLGRGKSILHGRGHTNVEVLTVSPPKPAEDIKLPPITSPKQESSPKMADNKAVVNADSLPPDGKGESDAAAPKGVTEKNTRKSMKSKSPGSAGRTSINIKAERAKIMASMEDDSPALSDLDSSGHGGAIVKRARQESMDAAAFTERVKRRNSITADPRVIAQLMGGGQGNKDAEAQGRTLRKSQWAGRSTIRAPTMSYSGKAGNDSLKKLLPSQAEIAKMAQAKASSPKKMRSNPSFRQGVRQSMRRGSVQVERIVERRTSLLDRAKKMHLAEKDWDNVSELDAMKYEKKTGETRTSFFIEWGVGNK</sequence>
<protein>
    <submittedName>
        <fullName evidence="12">Uncharacterized protein</fullName>
    </submittedName>
</protein>
<keyword evidence="5" id="KW-0406">Ion transport</keyword>
<keyword evidence="6 9" id="KW-0472">Membrane</keyword>
<feature type="compositionally biased region" description="Basic and acidic residues" evidence="8">
    <location>
        <begin position="14"/>
        <end position="24"/>
    </location>
</feature>
<accession>A0A9W7C7B1</accession>
<dbReference type="GO" id="GO:0005267">
    <property type="term" value="F:potassium channel activity"/>
    <property type="evidence" value="ECO:0007669"/>
    <property type="project" value="InterPro"/>
</dbReference>
<feature type="transmembrane region" description="Helical" evidence="9">
    <location>
        <begin position="765"/>
        <end position="785"/>
    </location>
</feature>
<dbReference type="Gene3D" id="1.10.287.70">
    <property type="match status" value="4"/>
</dbReference>
<dbReference type="PROSITE" id="PS50042">
    <property type="entry name" value="CNMP_BINDING_3"/>
    <property type="match status" value="3"/>
</dbReference>
<feature type="domain" description="Cyclic nucleotide-binding" evidence="11">
    <location>
        <begin position="930"/>
        <end position="1040"/>
    </location>
</feature>
<feature type="transmembrane region" description="Helical" evidence="9">
    <location>
        <begin position="1334"/>
        <end position="1355"/>
    </location>
</feature>
<dbReference type="InterPro" id="IPR018490">
    <property type="entry name" value="cNMP-bd_dom_sf"/>
</dbReference>
<evidence type="ECO:0000256" key="4">
    <source>
        <dbReference type="ARBA" id="ARBA00022989"/>
    </source>
</evidence>
<dbReference type="Gene3D" id="2.60.40.150">
    <property type="entry name" value="C2 domain"/>
    <property type="match status" value="1"/>
</dbReference>
<feature type="transmembrane region" description="Helical" evidence="9">
    <location>
        <begin position="214"/>
        <end position="234"/>
    </location>
</feature>
<feature type="transmembrane region" description="Helical" evidence="9">
    <location>
        <begin position="1792"/>
        <end position="1810"/>
    </location>
</feature>
<gene>
    <name evidence="12" type="ORF">TrVE_jg3873</name>
</gene>
<dbReference type="Gene3D" id="2.60.120.10">
    <property type="entry name" value="Jelly Rolls"/>
    <property type="match status" value="3"/>
</dbReference>
<organism evidence="12 13">
    <name type="scientific">Triparma verrucosa</name>
    <dbReference type="NCBI Taxonomy" id="1606542"/>
    <lineage>
        <taxon>Eukaryota</taxon>
        <taxon>Sar</taxon>
        <taxon>Stramenopiles</taxon>
        <taxon>Ochrophyta</taxon>
        <taxon>Bolidophyceae</taxon>
        <taxon>Parmales</taxon>
        <taxon>Triparmaceae</taxon>
        <taxon>Triparma</taxon>
    </lineage>
</organism>
<feature type="region of interest" description="Disordered" evidence="8">
    <location>
        <begin position="1"/>
        <end position="42"/>
    </location>
</feature>
<dbReference type="PRINTS" id="PR01333">
    <property type="entry name" value="2POREKCHANEL"/>
</dbReference>
<dbReference type="CDD" id="cd00038">
    <property type="entry name" value="CAP_ED"/>
    <property type="match status" value="3"/>
</dbReference>
<dbReference type="GO" id="GO:0016020">
    <property type="term" value="C:membrane"/>
    <property type="evidence" value="ECO:0007669"/>
    <property type="project" value="UniProtKB-SubCell"/>
</dbReference>
<feature type="domain" description="Cyclic nucleotide-binding" evidence="11">
    <location>
        <begin position="441"/>
        <end position="529"/>
    </location>
</feature>
<dbReference type="Pfam" id="PF00027">
    <property type="entry name" value="cNMP_binding"/>
    <property type="match status" value="3"/>
</dbReference>
<name>A0A9W7C7B1_9STRA</name>
<dbReference type="SUPFAM" id="SSF81324">
    <property type="entry name" value="Voltage-gated potassium channels"/>
    <property type="match status" value="4"/>
</dbReference>
<feature type="transmembrane region" description="Helical" evidence="9">
    <location>
        <begin position="1817"/>
        <end position="1842"/>
    </location>
</feature>
<evidence type="ECO:0000256" key="6">
    <source>
        <dbReference type="ARBA" id="ARBA00023136"/>
    </source>
</evidence>
<dbReference type="GO" id="GO:0005221">
    <property type="term" value="F:intracellularly cyclic nucleotide-activated monoatomic cation channel activity"/>
    <property type="evidence" value="ECO:0007669"/>
    <property type="project" value="InterPro"/>
</dbReference>
<dbReference type="InterPro" id="IPR014710">
    <property type="entry name" value="RmlC-like_jellyroll"/>
</dbReference>
<dbReference type="InterPro" id="IPR050866">
    <property type="entry name" value="CNG_cation_channel"/>
</dbReference>
<evidence type="ECO:0000313" key="12">
    <source>
        <dbReference type="EMBL" id="GMH99488.1"/>
    </source>
</evidence>
<keyword evidence="7" id="KW-1071">Ligand-gated ion channel</keyword>
<feature type="transmembrane region" description="Helical" evidence="9">
    <location>
        <begin position="797"/>
        <end position="814"/>
    </location>
</feature>
<dbReference type="InterPro" id="IPR000008">
    <property type="entry name" value="C2_dom"/>
</dbReference>
<keyword evidence="4 9" id="KW-1133">Transmembrane helix</keyword>
<dbReference type="SUPFAM" id="SSF49562">
    <property type="entry name" value="C2 domain (Calcium/lipid-binding domain, CaLB)"/>
    <property type="match status" value="1"/>
</dbReference>
<dbReference type="GO" id="GO:0044877">
    <property type="term" value="F:protein-containing complex binding"/>
    <property type="evidence" value="ECO:0007669"/>
    <property type="project" value="TreeGrafter"/>
</dbReference>
<feature type="transmembrane region" description="Helical" evidence="9">
    <location>
        <begin position="325"/>
        <end position="351"/>
    </location>
</feature>